<reference evidence="2" key="1">
    <citation type="submission" date="2016-06" db="UniProtKB">
        <authorList>
            <consortium name="WormBaseParasite"/>
        </authorList>
    </citation>
    <scope>IDENTIFICATION</scope>
</reference>
<dbReference type="WBParaSite" id="TCNE_0000068101-mRNA-1">
    <property type="protein sequence ID" value="TCNE_0000068101-mRNA-1"/>
    <property type="gene ID" value="TCNE_0000068101"/>
</dbReference>
<accession>A0A183TWR2</accession>
<sequence>LCSRLLTGPDLRFHNDAARLIDQVHLANIDPDRPNVLFALEEHLTEETRLMLRSERENHPGNTAEIFCKALLSVARMVLSAMQSPREEPADSEQTNEQELPVPICCDASDLLIGSNFVSIVNLRVIQHLDSGFTVYDSGLGPLTGGCGHVPAPFNAKWQLHTAFVLVGSVQFRVESSGPSMHLVQCTRRACTSVVQPGLSELPRPFLSVQLDDVCYRIPAYERSQQK</sequence>
<keyword evidence="1" id="KW-1185">Reference proteome</keyword>
<name>A0A183TWR2_TOXCA</name>
<dbReference type="AlphaFoldDB" id="A0A183TWR2"/>
<organism evidence="1 2">
    <name type="scientific">Toxocara canis</name>
    <name type="common">Canine roundworm</name>
    <dbReference type="NCBI Taxonomy" id="6265"/>
    <lineage>
        <taxon>Eukaryota</taxon>
        <taxon>Metazoa</taxon>
        <taxon>Ecdysozoa</taxon>
        <taxon>Nematoda</taxon>
        <taxon>Chromadorea</taxon>
        <taxon>Rhabditida</taxon>
        <taxon>Spirurina</taxon>
        <taxon>Ascaridomorpha</taxon>
        <taxon>Ascaridoidea</taxon>
        <taxon>Toxocaridae</taxon>
        <taxon>Toxocara</taxon>
    </lineage>
</organism>
<protein>
    <submittedName>
        <fullName evidence="2">CRA domain-containing protein</fullName>
    </submittedName>
</protein>
<evidence type="ECO:0000313" key="2">
    <source>
        <dbReference type="WBParaSite" id="TCNE_0000068101-mRNA-1"/>
    </source>
</evidence>
<evidence type="ECO:0000313" key="1">
    <source>
        <dbReference type="Proteomes" id="UP000050794"/>
    </source>
</evidence>
<proteinExistence type="predicted"/>
<dbReference type="Proteomes" id="UP000050794">
    <property type="component" value="Unassembled WGS sequence"/>
</dbReference>